<protein>
    <recommendedName>
        <fullName evidence="3">DUF1758 domain-containing protein</fullName>
    </recommendedName>
</protein>
<reference evidence="5" key="3">
    <citation type="submission" date="2024-02" db="UniProtKB">
        <authorList>
            <consortium name="WormBaseParasite"/>
        </authorList>
    </citation>
    <scope>IDENTIFICATION</scope>
    <source>
        <strain evidence="5">pt0022</strain>
    </source>
</reference>
<dbReference type="PANTHER" id="PTHR47331">
    <property type="entry name" value="PHD-TYPE DOMAIN-CONTAINING PROTEIN"/>
    <property type="match status" value="1"/>
</dbReference>
<reference evidence="4" key="1">
    <citation type="submission" date="2015-03" db="EMBL/GenBank/DDBJ databases">
        <title>Wuchereria bancrofti Genome Sequencing Papua New Guinea Strain.</title>
        <authorList>
            <person name="Small S.T."/>
            <person name="Serre D."/>
            <person name="Zimmerman P.A."/>
        </authorList>
    </citation>
    <scope>NUCLEOTIDE SEQUENCE [LARGE SCALE GENOMIC DNA]</scope>
    <source>
        <strain evidence="4">pt0022</strain>
    </source>
</reference>
<dbReference type="InterPro" id="IPR005312">
    <property type="entry name" value="DUF1759"/>
</dbReference>
<feature type="region of interest" description="Disordered" evidence="2">
    <location>
        <begin position="331"/>
        <end position="351"/>
    </location>
</feature>
<dbReference type="Proteomes" id="UP000093561">
    <property type="component" value="Unassembled WGS sequence"/>
</dbReference>
<dbReference type="AlphaFoldDB" id="A0AAF5PPQ7"/>
<keyword evidence="1" id="KW-0175">Coiled coil</keyword>
<evidence type="ECO:0000313" key="4">
    <source>
        <dbReference type="Proteomes" id="UP000093561"/>
    </source>
</evidence>
<name>A0AAF5PPQ7_WUCBA</name>
<organism evidence="4 5">
    <name type="scientific">Wuchereria bancrofti</name>
    <dbReference type="NCBI Taxonomy" id="6293"/>
    <lineage>
        <taxon>Eukaryota</taxon>
        <taxon>Metazoa</taxon>
        <taxon>Ecdysozoa</taxon>
        <taxon>Nematoda</taxon>
        <taxon>Chromadorea</taxon>
        <taxon>Rhabditida</taxon>
        <taxon>Spirurina</taxon>
        <taxon>Spiruromorpha</taxon>
        <taxon>Filarioidea</taxon>
        <taxon>Onchocercidae</taxon>
        <taxon>Wuchereria</taxon>
    </lineage>
</organism>
<accession>A0AAF5PPQ7</accession>
<dbReference type="PANTHER" id="PTHR47331:SF5">
    <property type="entry name" value="RIBONUCLEASE H"/>
    <property type="match status" value="1"/>
</dbReference>
<reference evidence="4" key="2">
    <citation type="journal article" date="2016" name="Mol. Ecol.">
        <title>Population genomics of the filarial nematode parasite Wuchereria bancrofti from mosquitoes.</title>
        <authorList>
            <person name="Small S.T."/>
            <person name="Reimer L.J."/>
            <person name="Tisch D.J."/>
            <person name="King C.L."/>
            <person name="Christensen B.M."/>
            <person name="Siba P.M."/>
            <person name="Kazura J.W."/>
            <person name="Serre D."/>
            <person name="Zimmerman P.A."/>
        </authorList>
    </citation>
    <scope>NUCLEOTIDE SEQUENCE</scope>
    <source>
        <strain evidence="4">pt0022</strain>
    </source>
</reference>
<dbReference type="WBParaSite" id="mrna-Wban_03890">
    <property type="protein sequence ID" value="mrna-Wban_03890"/>
    <property type="gene ID" value="Wban_03890"/>
</dbReference>
<sequence length="711" mass="81683">MSSNIIASIQPAKERLVNLLQEINQLEFKSPDPNATIDQKENPKQWRQFWSSFDAAVHAQAIPDIQKLNYLYSCLKGNALQVVSGYDIAPENYGVIRRLLKEKYGKSSTITTILYKELQSIKGNERDWKQVIENIERVLRQLEALGEEMEHSSIENMTEGKLPRWILNKVYEQKKAERTWSTSKLRELLLEVANMDEQVSKVLNLYTQAESKPTTTKSGQKQRYNPEETSALSTIRSTSQTKVSQPTTNKKRPCIFCNRDHWDSDCDDYPTAKTRLYRLKRLRKCSICFRDNHKQEACKVKKQCFYCKGSHNSALCEQRNLISSENMARWENKTPGNSKHPTKHDSPTSLSNSICTTRIEKPGETLLLCRGINVFNPKQPQRKLKTLALFDIGSQLSFISRKLSHQLGLSESETQIMKISPFGTNKPKLCPTTSAQLSIQTQENGIIPLRANVIEYLTNEVQVQLGKPDILIGANYFFKFIDLQELKELHSGHILVRSKVDGPMIVGNGDINKLCKNNNYPTKVTCSVNVNINSELEKSWKLEMIGIQESPTADDDDQALGHFKQTIIKQDGRYQVCWPWRDSKQKLSNNYGLCLGRLKNLIKLQYQSLIQLYHNTIQEQLLSDIIEESYGSELADEIRKNLYVDNVTISAANTEEALNKYEEMKIIFGEVSMNIREFLSNDKEFNERKPYDDKRKRKNFSDLAETLRGIP</sequence>
<evidence type="ECO:0000256" key="1">
    <source>
        <dbReference type="SAM" id="Coils"/>
    </source>
</evidence>
<feature type="domain" description="DUF1758" evidence="3">
    <location>
        <begin position="374"/>
        <end position="463"/>
    </location>
</feature>
<evidence type="ECO:0000256" key="2">
    <source>
        <dbReference type="SAM" id="MobiDB-lite"/>
    </source>
</evidence>
<evidence type="ECO:0000313" key="5">
    <source>
        <dbReference type="WBParaSite" id="mrna-Wban_03890"/>
    </source>
</evidence>
<dbReference type="Pfam" id="PF03564">
    <property type="entry name" value="DUF1759"/>
    <property type="match status" value="1"/>
</dbReference>
<evidence type="ECO:0000259" key="3">
    <source>
        <dbReference type="Pfam" id="PF05585"/>
    </source>
</evidence>
<dbReference type="InterPro" id="IPR008737">
    <property type="entry name" value="DUF1758"/>
</dbReference>
<dbReference type="Pfam" id="PF05585">
    <property type="entry name" value="DUF1758"/>
    <property type="match status" value="1"/>
</dbReference>
<dbReference type="InterPro" id="IPR021109">
    <property type="entry name" value="Peptidase_aspartic_dom_sf"/>
</dbReference>
<proteinExistence type="predicted"/>
<feature type="coiled-coil region" evidence="1">
    <location>
        <begin position="125"/>
        <end position="155"/>
    </location>
</feature>
<dbReference type="Gene3D" id="2.40.70.10">
    <property type="entry name" value="Acid Proteases"/>
    <property type="match status" value="1"/>
</dbReference>
<feature type="region of interest" description="Disordered" evidence="2">
    <location>
        <begin position="210"/>
        <end position="246"/>
    </location>
</feature>